<evidence type="ECO:0000256" key="2">
    <source>
        <dbReference type="ARBA" id="ARBA00007317"/>
    </source>
</evidence>
<dbReference type="GO" id="GO:0004742">
    <property type="term" value="F:dihydrolipoyllysine-residue acetyltransferase activity"/>
    <property type="evidence" value="ECO:0007669"/>
    <property type="project" value="UniProtKB-EC"/>
</dbReference>
<dbReference type="PROSITE" id="PS50968">
    <property type="entry name" value="BIOTINYL_LIPOYL"/>
    <property type="match status" value="1"/>
</dbReference>
<comment type="cofactor">
    <cofactor evidence="1">
        <name>(R)-lipoate</name>
        <dbReference type="ChEBI" id="CHEBI:83088"/>
    </cofactor>
</comment>
<evidence type="ECO:0000256" key="3">
    <source>
        <dbReference type="ARBA" id="ARBA00022823"/>
    </source>
</evidence>
<protein>
    <submittedName>
        <fullName evidence="7">Acetoin dehydrogenase dihydrolipoyllysine-residue acetyltransferase subunit</fullName>
        <ecNumber evidence="7">2.3.1.12</ecNumber>
    </submittedName>
</protein>
<keyword evidence="7" id="KW-0012">Acyltransferase</keyword>
<comment type="caution">
    <text evidence="7">The sequence shown here is derived from an EMBL/GenBank/DDBJ whole genome shotgun (WGS) entry which is preliminary data.</text>
</comment>
<dbReference type="NCBIfam" id="NF011457">
    <property type="entry name" value="PRK14875.1"/>
    <property type="match status" value="1"/>
</dbReference>
<dbReference type="InterPro" id="IPR036625">
    <property type="entry name" value="E3-bd_dom_sf"/>
</dbReference>
<evidence type="ECO:0000313" key="7">
    <source>
        <dbReference type="EMBL" id="MFC3205459.1"/>
    </source>
</evidence>
<reference evidence="8" key="1">
    <citation type="journal article" date="2019" name="Int. J. Syst. Evol. Microbiol.">
        <title>The Global Catalogue of Microorganisms (GCM) 10K type strain sequencing project: providing services to taxonomists for standard genome sequencing and annotation.</title>
        <authorList>
            <consortium name="The Broad Institute Genomics Platform"/>
            <consortium name="The Broad Institute Genome Sequencing Center for Infectious Disease"/>
            <person name="Wu L."/>
            <person name="Ma J."/>
        </authorList>
    </citation>
    <scope>NUCLEOTIDE SEQUENCE [LARGE SCALE GENOMIC DNA]</scope>
    <source>
        <strain evidence="8">KCTC 52165</strain>
    </source>
</reference>
<dbReference type="PRINTS" id="PR00111">
    <property type="entry name" value="ABHYDROLASE"/>
</dbReference>
<dbReference type="Gene3D" id="4.10.320.10">
    <property type="entry name" value="E3-binding domain"/>
    <property type="match status" value="1"/>
</dbReference>
<feature type="domain" description="Lipoyl-binding" evidence="5">
    <location>
        <begin position="1"/>
        <end position="77"/>
    </location>
</feature>
<sequence length="437" mass="44943">MTEITVVGAGGEYMEAVVVVEWHKKQGERVEAGETVVTVETAKAATEIEAPASGVLAEIRADIGEEIEVGGVLGIIGDGVTAASAVPSDVSVPASSVSPAQAPAAPVPQASDERRVVASPLARRVAAQRNIDLAAVVPSSPSGRVKLRDLDAHVAGKAGGAVAPPMLREEASASASAKAGKPADGLNIQRRGSRQGDRIVFLHGFGSDGPSWQPLLAALGNGFDTILVDLPGHGRSPLPQNVPSVNEMAEAVAQALDHAAVDDFHLVAHSLGGAVSLALAARGRHAIRSLTLLAPAGLGPDINGGFVSGLARATRTESLAPWLSRLFYDATLASPAFVAATMQARSDAALREAQLRIAEAIFPDGTQAADFRHVVKGIAAPVKIVWGEQDKVIPMHHALGTGGQAALHFLSGVGHMPQIEAVEAVARLVRQNIRAAS</sequence>
<feature type="region of interest" description="Disordered" evidence="4">
    <location>
        <begin position="163"/>
        <end position="190"/>
    </location>
</feature>
<evidence type="ECO:0000259" key="5">
    <source>
        <dbReference type="PROSITE" id="PS50968"/>
    </source>
</evidence>
<dbReference type="SUPFAM" id="SSF47005">
    <property type="entry name" value="Peripheral subunit-binding domain of 2-oxo acid dehydrogenase complex"/>
    <property type="match status" value="1"/>
</dbReference>
<gene>
    <name evidence="7" type="ORF">ACFOHJ_04485</name>
</gene>
<dbReference type="SUPFAM" id="SSF51230">
    <property type="entry name" value="Single hybrid motif"/>
    <property type="match status" value="1"/>
</dbReference>
<keyword evidence="7" id="KW-0808">Transferase</keyword>
<dbReference type="EC" id="2.3.1.12" evidence="7"/>
<dbReference type="Gene3D" id="2.40.50.100">
    <property type="match status" value="1"/>
</dbReference>
<dbReference type="InterPro" id="IPR004167">
    <property type="entry name" value="PSBD"/>
</dbReference>
<organism evidence="7 8">
    <name type="scientific">Aquamicrobium soli</name>
    <dbReference type="NCBI Taxonomy" id="1811518"/>
    <lineage>
        <taxon>Bacteria</taxon>
        <taxon>Pseudomonadati</taxon>
        <taxon>Pseudomonadota</taxon>
        <taxon>Alphaproteobacteria</taxon>
        <taxon>Hyphomicrobiales</taxon>
        <taxon>Phyllobacteriaceae</taxon>
        <taxon>Aquamicrobium</taxon>
    </lineage>
</organism>
<dbReference type="InterPro" id="IPR029058">
    <property type="entry name" value="AB_hydrolase_fold"/>
</dbReference>
<dbReference type="RefSeq" id="WP_378218945.1">
    <property type="nucleotide sequence ID" value="NZ_JBHRTK010000004.1"/>
</dbReference>
<evidence type="ECO:0000259" key="6">
    <source>
        <dbReference type="PROSITE" id="PS51826"/>
    </source>
</evidence>
<dbReference type="PROSITE" id="PS51826">
    <property type="entry name" value="PSBD"/>
    <property type="match status" value="1"/>
</dbReference>
<dbReference type="InterPro" id="IPR000089">
    <property type="entry name" value="Biotin_lipoyl"/>
</dbReference>
<dbReference type="InterPro" id="IPR011053">
    <property type="entry name" value="Single_hybrid_motif"/>
</dbReference>
<dbReference type="Pfam" id="PF00364">
    <property type="entry name" value="Biotin_lipoyl"/>
    <property type="match status" value="1"/>
</dbReference>
<accession>A0ABV7K519</accession>
<evidence type="ECO:0000313" key="8">
    <source>
        <dbReference type="Proteomes" id="UP001595583"/>
    </source>
</evidence>
<dbReference type="InterPro" id="IPR000073">
    <property type="entry name" value="AB_hydrolase_1"/>
</dbReference>
<evidence type="ECO:0000256" key="4">
    <source>
        <dbReference type="SAM" id="MobiDB-lite"/>
    </source>
</evidence>
<evidence type="ECO:0000256" key="1">
    <source>
        <dbReference type="ARBA" id="ARBA00001938"/>
    </source>
</evidence>
<dbReference type="InterPro" id="IPR003016">
    <property type="entry name" value="2-oxoA_DH_lipoyl-BS"/>
</dbReference>
<dbReference type="Pfam" id="PF02817">
    <property type="entry name" value="E3_binding"/>
    <property type="match status" value="1"/>
</dbReference>
<dbReference type="PANTHER" id="PTHR43798">
    <property type="entry name" value="MONOACYLGLYCEROL LIPASE"/>
    <property type="match status" value="1"/>
</dbReference>
<dbReference type="PROSITE" id="PS00189">
    <property type="entry name" value="LIPOYL"/>
    <property type="match status" value="1"/>
</dbReference>
<dbReference type="Gene3D" id="3.40.50.1820">
    <property type="entry name" value="alpha/beta hydrolase"/>
    <property type="match status" value="1"/>
</dbReference>
<dbReference type="CDD" id="cd06849">
    <property type="entry name" value="lipoyl_domain"/>
    <property type="match status" value="1"/>
</dbReference>
<feature type="domain" description="Peripheral subunit-binding (PSBD)" evidence="6">
    <location>
        <begin position="117"/>
        <end position="154"/>
    </location>
</feature>
<keyword evidence="8" id="KW-1185">Reference proteome</keyword>
<dbReference type="Proteomes" id="UP001595583">
    <property type="component" value="Unassembled WGS sequence"/>
</dbReference>
<comment type="similarity">
    <text evidence="2">Belongs to the 2-oxoacid dehydrogenase family.</text>
</comment>
<dbReference type="EMBL" id="JBHRTK010000004">
    <property type="protein sequence ID" value="MFC3205459.1"/>
    <property type="molecule type" value="Genomic_DNA"/>
</dbReference>
<dbReference type="SUPFAM" id="SSF53474">
    <property type="entry name" value="alpha/beta-Hydrolases"/>
    <property type="match status" value="1"/>
</dbReference>
<name>A0ABV7K519_9HYPH</name>
<proteinExistence type="inferred from homology"/>
<keyword evidence="3" id="KW-0450">Lipoyl</keyword>
<dbReference type="Pfam" id="PF12697">
    <property type="entry name" value="Abhydrolase_6"/>
    <property type="match status" value="1"/>
</dbReference>
<dbReference type="InterPro" id="IPR050266">
    <property type="entry name" value="AB_hydrolase_sf"/>
</dbReference>
<dbReference type="PANTHER" id="PTHR43798:SF33">
    <property type="entry name" value="HYDROLASE, PUTATIVE (AFU_ORTHOLOGUE AFUA_2G14860)-RELATED"/>
    <property type="match status" value="1"/>
</dbReference>